<feature type="compositionally biased region" description="Low complexity" evidence="1">
    <location>
        <begin position="1"/>
        <end position="18"/>
    </location>
</feature>
<dbReference type="Pfam" id="PF11785">
    <property type="entry name" value="Aft1_OSA"/>
    <property type="match status" value="1"/>
</dbReference>
<comment type="caution">
    <text evidence="4">The sequence shown here is derived from an EMBL/GenBank/DDBJ whole genome shotgun (WGS) entry which is preliminary data.</text>
</comment>
<dbReference type="OrthoDB" id="295274at2759"/>
<protein>
    <submittedName>
        <fullName evidence="4">1341_t:CDS:1</fullName>
    </submittedName>
</protein>
<dbReference type="EMBL" id="CAJVPL010005773">
    <property type="protein sequence ID" value="CAG8660529.1"/>
    <property type="molecule type" value="Genomic_DNA"/>
</dbReference>
<gene>
    <name evidence="4" type="ORF">AGERDE_LOCUS11790</name>
</gene>
<evidence type="ECO:0000259" key="3">
    <source>
        <dbReference type="Pfam" id="PF11786"/>
    </source>
</evidence>
<keyword evidence="5" id="KW-1185">Reference proteome</keyword>
<reference evidence="4" key="1">
    <citation type="submission" date="2021-06" db="EMBL/GenBank/DDBJ databases">
        <authorList>
            <person name="Kallberg Y."/>
            <person name="Tangrot J."/>
            <person name="Rosling A."/>
        </authorList>
    </citation>
    <scope>NUCLEOTIDE SEQUENCE</scope>
    <source>
        <strain evidence="4">MT106</strain>
    </source>
</reference>
<feature type="compositionally biased region" description="Polar residues" evidence="1">
    <location>
        <begin position="23"/>
        <end position="39"/>
    </location>
</feature>
<feature type="region of interest" description="Disordered" evidence="1">
    <location>
        <begin position="1"/>
        <end position="110"/>
    </location>
</feature>
<evidence type="ECO:0000259" key="2">
    <source>
        <dbReference type="Pfam" id="PF11785"/>
    </source>
</evidence>
<dbReference type="Pfam" id="PF11786">
    <property type="entry name" value="Aft1_HRA"/>
    <property type="match status" value="1"/>
</dbReference>
<organism evidence="4 5">
    <name type="scientific">Ambispora gerdemannii</name>
    <dbReference type="NCBI Taxonomy" id="144530"/>
    <lineage>
        <taxon>Eukaryota</taxon>
        <taxon>Fungi</taxon>
        <taxon>Fungi incertae sedis</taxon>
        <taxon>Mucoromycota</taxon>
        <taxon>Glomeromycotina</taxon>
        <taxon>Glomeromycetes</taxon>
        <taxon>Archaeosporales</taxon>
        <taxon>Ambisporaceae</taxon>
        <taxon>Ambispora</taxon>
    </lineage>
</organism>
<feature type="domain" description="Transcription factor Aft1 osmotic stress" evidence="2">
    <location>
        <begin position="61"/>
        <end position="94"/>
    </location>
</feature>
<sequence length="215" mass="22867">MVSNNNIPSPSNKSSPGSEESEISTPQSSNSETRNNNVVPTAPIPPRKNSTTLNKFPPGKDLGQNHNSDQTPSRFLAGCSKLDLEPNPFEQSFSHVTPSQENGTHSPKPSLPPVAAITSPSAGIQPNECQYGWNLQSLRSGPLSPSMLEGPQNPVTYDDLTQNGRTGTTPYGTFTEPSNMTLYGSTVSGNIASSIVNPAGMPILNMNTLDPYGRN</sequence>
<feature type="compositionally biased region" description="Polar residues" evidence="1">
    <location>
        <begin position="64"/>
        <end position="73"/>
    </location>
</feature>
<accession>A0A9N9H6I0</accession>
<dbReference type="InterPro" id="IPR021755">
    <property type="entry name" value="TF_Aft1_HRA"/>
</dbReference>
<feature type="non-terminal residue" evidence="4">
    <location>
        <position position="215"/>
    </location>
</feature>
<dbReference type="AlphaFoldDB" id="A0A9N9H6I0"/>
<evidence type="ECO:0000313" key="5">
    <source>
        <dbReference type="Proteomes" id="UP000789831"/>
    </source>
</evidence>
<proteinExistence type="predicted"/>
<feature type="compositionally biased region" description="Polar residues" evidence="1">
    <location>
        <begin position="89"/>
        <end position="107"/>
    </location>
</feature>
<feature type="domain" description="Transcription factor Aft1 HRA" evidence="3">
    <location>
        <begin position="129"/>
        <end position="182"/>
    </location>
</feature>
<evidence type="ECO:0000256" key="1">
    <source>
        <dbReference type="SAM" id="MobiDB-lite"/>
    </source>
</evidence>
<name>A0A9N9H6I0_9GLOM</name>
<dbReference type="InterPro" id="IPR020956">
    <property type="entry name" value="TF_Aft1_OSM"/>
</dbReference>
<dbReference type="Proteomes" id="UP000789831">
    <property type="component" value="Unassembled WGS sequence"/>
</dbReference>
<evidence type="ECO:0000313" key="4">
    <source>
        <dbReference type="EMBL" id="CAG8660529.1"/>
    </source>
</evidence>